<name>A0A5C4M374_9ACTN</name>
<gene>
    <name evidence="2" type="ORF">FHE65_34405</name>
</gene>
<proteinExistence type="predicted"/>
<sequence length="80" mass="8725">MGLLDKFTKNAHLRGKAKNLLNEHGDKIDKGIDKAADLARGKAGSKHGDKIDKGADALKDGLDKLDRDPTDRRRPGDPRP</sequence>
<dbReference type="Proteomes" id="UP000306740">
    <property type="component" value="Unassembled WGS sequence"/>
</dbReference>
<evidence type="ECO:0000313" key="2">
    <source>
        <dbReference type="EMBL" id="TNC26836.1"/>
    </source>
</evidence>
<dbReference type="EMBL" id="VDFR01000244">
    <property type="protein sequence ID" value="TNC26836.1"/>
    <property type="molecule type" value="Genomic_DNA"/>
</dbReference>
<dbReference type="AlphaFoldDB" id="A0A5C4M374"/>
<protein>
    <submittedName>
        <fullName evidence="2">Antitoxin</fullName>
    </submittedName>
</protein>
<comment type="caution">
    <text evidence="2">The sequence shown here is derived from an EMBL/GenBank/DDBJ whole genome shotgun (WGS) entry which is preliminary data.</text>
</comment>
<evidence type="ECO:0000256" key="1">
    <source>
        <dbReference type="SAM" id="MobiDB-lite"/>
    </source>
</evidence>
<dbReference type="Pfam" id="PF14013">
    <property type="entry name" value="MT0933_antitox"/>
    <property type="match status" value="1"/>
</dbReference>
<reference evidence="2 3" key="1">
    <citation type="submission" date="2019-05" db="EMBL/GenBank/DDBJ databases">
        <title>Mumia sp. nov., isolated from the intestinal contents of plateau pika (Ochotona curzoniae) in the Qinghai-Tibet plateau of China.</title>
        <authorList>
            <person name="Tian Z."/>
        </authorList>
    </citation>
    <scope>NUCLEOTIDE SEQUENCE [LARGE SCALE GENOMIC DNA]</scope>
    <source>
        <strain evidence="3">527</strain>
    </source>
</reference>
<organism evidence="2 3">
    <name type="scientific">Mumia zhuanghuii</name>
    <dbReference type="NCBI Taxonomy" id="2585211"/>
    <lineage>
        <taxon>Bacteria</taxon>
        <taxon>Bacillati</taxon>
        <taxon>Actinomycetota</taxon>
        <taxon>Actinomycetes</taxon>
        <taxon>Propionibacteriales</taxon>
        <taxon>Nocardioidaceae</taxon>
        <taxon>Mumia</taxon>
    </lineage>
</organism>
<dbReference type="InterPro" id="IPR028037">
    <property type="entry name" value="Antitoxin_Rv0909/MT0933"/>
</dbReference>
<dbReference type="RefSeq" id="WP_139107376.1">
    <property type="nucleotide sequence ID" value="NZ_VDFR01000244.1"/>
</dbReference>
<feature type="region of interest" description="Disordered" evidence="1">
    <location>
        <begin position="41"/>
        <end position="80"/>
    </location>
</feature>
<evidence type="ECO:0000313" key="3">
    <source>
        <dbReference type="Proteomes" id="UP000306740"/>
    </source>
</evidence>
<accession>A0A5C4M374</accession>